<comment type="caution">
    <text evidence="2">The sequence shown here is derived from an EMBL/GenBank/DDBJ whole genome shotgun (WGS) entry which is preliminary data.</text>
</comment>
<keyword evidence="3" id="KW-1185">Reference proteome</keyword>
<dbReference type="RefSeq" id="WP_379578158.1">
    <property type="nucleotide sequence ID" value="NZ_JBHUFV010000055.1"/>
</dbReference>
<protein>
    <recommendedName>
        <fullName evidence="4">Metalloprotease</fullName>
    </recommendedName>
</protein>
<proteinExistence type="predicted"/>
<accession>A0ABW4T5H7</accession>
<dbReference type="Proteomes" id="UP001597368">
    <property type="component" value="Unassembled WGS sequence"/>
</dbReference>
<reference evidence="3" key="1">
    <citation type="journal article" date="2019" name="Int. J. Syst. Evol. Microbiol.">
        <title>The Global Catalogue of Microorganisms (GCM) 10K type strain sequencing project: providing services to taxonomists for standard genome sequencing and annotation.</title>
        <authorList>
            <consortium name="The Broad Institute Genomics Platform"/>
            <consortium name="The Broad Institute Genome Sequencing Center for Infectious Disease"/>
            <person name="Wu L."/>
            <person name="Ma J."/>
        </authorList>
    </citation>
    <scope>NUCLEOTIDE SEQUENCE [LARGE SCALE GENOMIC DNA]</scope>
    <source>
        <strain evidence="3">ICMP 6774ER</strain>
    </source>
</reference>
<evidence type="ECO:0000256" key="1">
    <source>
        <dbReference type="SAM" id="SignalP"/>
    </source>
</evidence>
<feature type="chain" id="PRO_5045300518" description="Metalloprotease" evidence="1">
    <location>
        <begin position="18"/>
        <end position="213"/>
    </location>
</feature>
<keyword evidence="1" id="KW-0732">Signal</keyword>
<name>A0ABW4T5H7_9ACTN</name>
<feature type="signal peptide" evidence="1">
    <location>
        <begin position="1"/>
        <end position="17"/>
    </location>
</feature>
<evidence type="ECO:0000313" key="2">
    <source>
        <dbReference type="EMBL" id="MFD1937205.1"/>
    </source>
</evidence>
<evidence type="ECO:0000313" key="3">
    <source>
        <dbReference type="Proteomes" id="UP001597368"/>
    </source>
</evidence>
<evidence type="ECO:0008006" key="4">
    <source>
        <dbReference type="Google" id="ProtNLM"/>
    </source>
</evidence>
<sequence length="213" mass="23320">MAATAAGLFLFSGTAAAYPINGAPDLTANPLYEEGKLTKTSCALKKGMTRSATEKYVRSLVVCLGKAWDRPGIKVEIHYQRDGKKKYKSWPFVTLDGIYVGLADDWIKAKNDLRVFHELASVYGEVVQVQTGIAKAAKTLDFHGDQKELDEQERRYAYQQSCFAGAAARALGRPAKSWKSLLKGNELAWFDRGYKAGGPSACNTWKASSAKVA</sequence>
<gene>
    <name evidence="2" type="ORF">ACFSKW_37625</name>
</gene>
<dbReference type="EMBL" id="JBHUFV010000055">
    <property type="protein sequence ID" value="MFD1937205.1"/>
    <property type="molecule type" value="Genomic_DNA"/>
</dbReference>
<organism evidence="2 3">
    <name type="scientific">Nonomuraea mangrovi</name>
    <dbReference type="NCBI Taxonomy" id="2316207"/>
    <lineage>
        <taxon>Bacteria</taxon>
        <taxon>Bacillati</taxon>
        <taxon>Actinomycetota</taxon>
        <taxon>Actinomycetes</taxon>
        <taxon>Streptosporangiales</taxon>
        <taxon>Streptosporangiaceae</taxon>
        <taxon>Nonomuraea</taxon>
    </lineage>
</organism>